<organism evidence="1 2">
    <name type="scientific">Hyella patelloides LEGE 07179</name>
    <dbReference type="NCBI Taxonomy" id="945734"/>
    <lineage>
        <taxon>Bacteria</taxon>
        <taxon>Bacillati</taxon>
        <taxon>Cyanobacteriota</taxon>
        <taxon>Cyanophyceae</taxon>
        <taxon>Pleurocapsales</taxon>
        <taxon>Hyellaceae</taxon>
        <taxon>Hyella</taxon>
    </lineage>
</organism>
<protein>
    <submittedName>
        <fullName evidence="1">Uncharacterized protein</fullName>
    </submittedName>
</protein>
<gene>
    <name evidence="1" type="ORF">H1P_440013</name>
</gene>
<keyword evidence="2" id="KW-1185">Reference proteome</keyword>
<evidence type="ECO:0000313" key="2">
    <source>
        <dbReference type="Proteomes" id="UP000320055"/>
    </source>
</evidence>
<proteinExistence type="predicted"/>
<dbReference type="EMBL" id="CAACVJ010000379">
    <property type="protein sequence ID" value="VEP16355.1"/>
    <property type="molecule type" value="Genomic_DNA"/>
</dbReference>
<evidence type="ECO:0000313" key="1">
    <source>
        <dbReference type="EMBL" id="VEP16355.1"/>
    </source>
</evidence>
<sequence>MLYLRSFCNNHPYWRSLNNRGRLHKHLINRDSAGSPCYI</sequence>
<reference evidence="1 2" key="1">
    <citation type="submission" date="2019-01" db="EMBL/GenBank/DDBJ databases">
        <authorList>
            <person name="Brito A."/>
        </authorList>
    </citation>
    <scope>NUCLEOTIDE SEQUENCE [LARGE SCALE GENOMIC DNA]</scope>
    <source>
        <strain evidence="1">1</strain>
    </source>
</reference>
<dbReference type="AlphaFoldDB" id="A0A563VY72"/>
<dbReference type="Proteomes" id="UP000320055">
    <property type="component" value="Unassembled WGS sequence"/>
</dbReference>
<accession>A0A563VY72</accession>
<name>A0A563VY72_9CYAN</name>